<feature type="region of interest" description="Disordered" evidence="8">
    <location>
        <begin position="1"/>
        <end position="23"/>
    </location>
</feature>
<comment type="similarity">
    <text evidence="7">Belongs to the binding-protein-dependent transport system permease family.</text>
</comment>
<evidence type="ECO:0000313" key="10">
    <source>
        <dbReference type="EMBL" id="QDZ14518.1"/>
    </source>
</evidence>
<protein>
    <submittedName>
        <fullName evidence="10">Sugar ABC transporter permease</fullName>
    </submittedName>
</protein>
<dbReference type="Proteomes" id="UP000320216">
    <property type="component" value="Chromosome"/>
</dbReference>
<dbReference type="KEGG" id="huw:FPZ11_06880"/>
<dbReference type="PROSITE" id="PS50928">
    <property type="entry name" value="ABC_TM1"/>
    <property type="match status" value="1"/>
</dbReference>
<dbReference type="InterPro" id="IPR035906">
    <property type="entry name" value="MetI-like_sf"/>
</dbReference>
<evidence type="ECO:0000256" key="3">
    <source>
        <dbReference type="ARBA" id="ARBA00022475"/>
    </source>
</evidence>
<organism evidence="10 11">
    <name type="scientific">Humibacter ginsenosidimutans</name>
    <dbReference type="NCBI Taxonomy" id="2599293"/>
    <lineage>
        <taxon>Bacteria</taxon>
        <taxon>Bacillati</taxon>
        <taxon>Actinomycetota</taxon>
        <taxon>Actinomycetes</taxon>
        <taxon>Micrococcales</taxon>
        <taxon>Microbacteriaceae</taxon>
        <taxon>Humibacter</taxon>
    </lineage>
</organism>
<dbReference type="PANTHER" id="PTHR30193">
    <property type="entry name" value="ABC TRANSPORTER PERMEASE PROTEIN"/>
    <property type="match status" value="1"/>
</dbReference>
<dbReference type="RefSeq" id="WP_146319499.1">
    <property type="nucleotide sequence ID" value="NZ_CP042305.1"/>
</dbReference>
<dbReference type="CDD" id="cd06261">
    <property type="entry name" value="TM_PBP2"/>
    <property type="match status" value="1"/>
</dbReference>
<gene>
    <name evidence="10" type="ORF">FPZ11_06880</name>
</gene>
<comment type="subcellular location">
    <subcellularLocation>
        <location evidence="1 7">Cell membrane</location>
        <topology evidence="1 7">Multi-pass membrane protein</topology>
    </subcellularLocation>
</comment>
<accession>A0A5B8M128</accession>
<keyword evidence="11" id="KW-1185">Reference proteome</keyword>
<proteinExistence type="inferred from homology"/>
<dbReference type="AlphaFoldDB" id="A0A5B8M128"/>
<keyword evidence="2 7" id="KW-0813">Transport</keyword>
<evidence type="ECO:0000259" key="9">
    <source>
        <dbReference type="PROSITE" id="PS50928"/>
    </source>
</evidence>
<feature type="compositionally biased region" description="Low complexity" evidence="8">
    <location>
        <begin position="8"/>
        <end position="20"/>
    </location>
</feature>
<evidence type="ECO:0000256" key="6">
    <source>
        <dbReference type="ARBA" id="ARBA00023136"/>
    </source>
</evidence>
<dbReference type="OrthoDB" id="3614395at2"/>
<dbReference type="Gene3D" id="1.10.3720.10">
    <property type="entry name" value="MetI-like"/>
    <property type="match status" value="1"/>
</dbReference>
<keyword evidence="6 7" id="KW-0472">Membrane</keyword>
<dbReference type="EMBL" id="CP042305">
    <property type="protein sequence ID" value="QDZ14518.1"/>
    <property type="molecule type" value="Genomic_DNA"/>
</dbReference>
<dbReference type="GO" id="GO:0055085">
    <property type="term" value="P:transmembrane transport"/>
    <property type="evidence" value="ECO:0007669"/>
    <property type="project" value="InterPro"/>
</dbReference>
<keyword evidence="3" id="KW-1003">Cell membrane</keyword>
<evidence type="ECO:0000256" key="7">
    <source>
        <dbReference type="RuleBase" id="RU363032"/>
    </source>
</evidence>
<dbReference type="SUPFAM" id="SSF161098">
    <property type="entry name" value="MetI-like"/>
    <property type="match status" value="1"/>
</dbReference>
<feature type="transmembrane region" description="Helical" evidence="7">
    <location>
        <begin position="134"/>
        <end position="151"/>
    </location>
</feature>
<keyword evidence="4 7" id="KW-0812">Transmembrane</keyword>
<dbReference type="InterPro" id="IPR000515">
    <property type="entry name" value="MetI-like"/>
</dbReference>
<evidence type="ECO:0000256" key="5">
    <source>
        <dbReference type="ARBA" id="ARBA00022989"/>
    </source>
</evidence>
<feature type="transmembrane region" description="Helical" evidence="7">
    <location>
        <begin position="289"/>
        <end position="312"/>
    </location>
</feature>
<evidence type="ECO:0000256" key="1">
    <source>
        <dbReference type="ARBA" id="ARBA00004651"/>
    </source>
</evidence>
<evidence type="ECO:0000256" key="2">
    <source>
        <dbReference type="ARBA" id="ARBA00022448"/>
    </source>
</evidence>
<reference evidence="10 11" key="1">
    <citation type="submission" date="2019-07" db="EMBL/GenBank/DDBJ databases">
        <title>Full genome sequence of Humibacter sp. WJ7-1.</title>
        <authorList>
            <person name="Im W.-T."/>
        </authorList>
    </citation>
    <scope>NUCLEOTIDE SEQUENCE [LARGE SCALE GENOMIC DNA]</scope>
    <source>
        <strain evidence="10 11">WJ7-1</strain>
    </source>
</reference>
<keyword evidence="5 7" id="KW-1133">Transmembrane helix</keyword>
<name>A0A5B8M128_9MICO</name>
<sequence>MTETEKQAALGPDAASAAPTPRRRRRALRLTKRDRVLLIVLLGIPLLADLAFVWFPAVTSVVLSFTSWNGVGAIQPWVGTQEYKFAFTVDPQFWPAVLHNIIWVLVFGLIATPLGMLFAVILDRNLKGSRIYQSVFFLPVMLSLALIGIIWELMYSQNYGLINTLLGRTGSDAINWIGNPDLNLWAVLVAASWRQVGYVMILYLAGLKGVDASLREAAQIDGANPWQTFWRVIFPVLKPINIVIIVITVIESLRAYDIIYIMSHGTVLPGLELLSMLVTQYIIGQTTRIGYGSALATVLLVIALVPIIIFLVQSFRKDEKA</sequence>
<feature type="domain" description="ABC transmembrane type-1" evidence="9">
    <location>
        <begin position="97"/>
        <end position="310"/>
    </location>
</feature>
<feature type="transmembrane region" description="Helical" evidence="7">
    <location>
        <begin position="101"/>
        <end position="122"/>
    </location>
</feature>
<dbReference type="Pfam" id="PF00528">
    <property type="entry name" value="BPD_transp_1"/>
    <property type="match status" value="1"/>
</dbReference>
<dbReference type="PANTHER" id="PTHR30193:SF42">
    <property type="entry name" value="ABC TRANSPORTER PERMEASE PROTEIN"/>
    <property type="match status" value="1"/>
</dbReference>
<evidence type="ECO:0000256" key="8">
    <source>
        <dbReference type="SAM" id="MobiDB-lite"/>
    </source>
</evidence>
<evidence type="ECO:0000313" key="11">
    <source>
        <dbReference type="Proteomes" id="UP000320216"/>
    </source>
</evidence>
<feature type="transmembrane region" description="Helical" evidence="7">
    <location>
        <begin position="36"/>
        <end position="55"/>
    </location>
</feature>
<dbReference type="GO" id="GO:0005886">
    <property type="term" value="C:plasma membrane"/>
    <property type="evidence" value="ECO:0007669"/>
    <property type="project" value="UniProtKB-SubCell"/>
</dbReference>
<evidence type="ECO:0000256" key="4">
    <source>
        <dbReference type="ARBA" id="ARBA00022692"/>
    </source>
</evidence>
<feature type="transmembrane region" description="Helical" evidence="7">
    <location>
        <begin position="258"/>
        <end position="283"/>
    </location>
</feature>
<dbReference type="InterPro" id="IPR051393">
    <property type="entry name" value="ABC_transporter_permease"/>
</dbReference>
<feature type="transmembrane region" description="Helical" evidence="7">
    <location>
        <begin position="184"/>
        <end position="205"/>
    </location>
</feature>